<keyword evidence="10" id="KW-1185">Reference proteome</keyword>
<gene>
    <name evidence="9" type="ORF">SAMN05444167_1575</name>
</gene>
<protein>
    <recommendedName>
        <fullName evidence="2">histidine kinase</fullName>
        <ecNumber evidence="2">2.7.13.3</ecNumber>
    </recommendedName>
</protein>
<comment type="catalytic activity">
    <reaction evidence="1">
        <text>ATP + protein L-histidine = ADP + protein N-phospho-L-histidine.</text>
        <dbReference type="EC" id="2.7.13.3"/>
    </reaction>
</comment>
<evidence type="ECO:0000256" key="3">
    <source>
        <dbReference type="ARBA" id="ARBA00022553"/>
    </source>
</evidence>
<feature type="transmembrane region" description="Helical" evidence="7">
    <location>
        <begin position="40"/>
        <end position="66"/>
    </location>
</feature>
<evidence type="ECO:0000313" key="9">
    <source>
        <dbReference type="EMBL" id="SDF16204.1"/>
    </source>
</evidence>
<feature type="domain" description="Histidine kinase" evidence="8">
    <location>
        <begin position="81"/>
        <end position="305"/>
    </location>
</feature>
<keyword evidence="4" id="KW-0808">Transferase</keyword>
<dbReference type="Pfam" id="PF02518">
    <property type="entry name" value="HATPase_c"/>
    <property type="match status" value="1"/>
</dbReference>
<dbReference type="GO" id="GO:0016036">
    <property type="term" value="P:cellular response to phosphate starvation"/>
    <property type="evidence" value="ECO:0007669"/>
    <property type="project" value="TreeGrafter"/>
</dbReference>
<evidence type="ECO:0000256" key="1">
    <source>
        <dbReference type="ARBA" id="ARBA00000085"/>
    </source>
</evidence>
<dbReference type="CDD" id="cd00075">
    <property type="entry name" value="HATPase"/>
    <property type="match status" value="1"/>
</dbReference>
<dbReference type="PRINTS" id="PR00344">
    <property type="entry name" value="BCTRLSENSOR"/>
</dbReference>
<dbReference type="GO" id="GO:0004721">
    <property type="term" value="F:phosphoprotein phosphatase activity"/>
    <property type="evidence" value="ECO:0007669"/>
    <property type="project" value="TreeGrafter"/>
</dbReference>
<dbReference type="AlphaFoldDB" id="A0A1G7IUH6"/>
<evidence type="ECO:0000259" key="8">
    <source>
        <dbReference type="PROSITE" id="PS50109"/>
    </source>
</evidence>
<keyword evidence="7" id="KW-1133">Transmembrane helix</keyword>
<dbReference type="PROSITE" id="PS50109">
    <property type="entry name" value="HIS_KIN"/>
    <property type="match status" value="1"/>
</dbReference>
<dbReference type="SMART" id="SM00387">
    <property type="entry name" value="HATPase_c"/>
    <property type="match status" value="1"/>
</dbReference>
<dbReference type="PANTHER" id="PTHR45453">
    <property type="entry name" value="PHOSPHATE REGULON SENSOR PROTEIN PHOR"/>
    <property type="match status" value="1"/>
</dbReference>
<evidence type="ECO:0000256" key="4">
    <source>
        <dbReference type="ARBA" id="ARBA00022679"/>
    </source>
</evidence>
<dbReference type="InterPro" id="IPR036890">
    <property type="entry name" value="HATPase_C_sf"/>
</dbReference>
<dbReference type="Pfam" id="PF00512">
    <property type="entry name" value="HisKA"/>
    <property type="match status" value="1"/>
</dbReference>
<dbReference type="Proteomes" id="UP000182427">
    <property type="component" value="Chromosome I"/>
</dbReference>
<dbReference type="SUPFAM" id="SSF55874">
    <property type="entry name" value="ATPase domain of HSP90 chaperone/DNA topoisomerase II/histidine kinase"/>
    <property type="match status" value="1"/>
</dbReference>
<feature type="transmembrane region" description="Helical" evidence="7">
    <location>
        <begin position="12"/>
        <end position="34"/>
    </location>
</feature>
<dbReference type="InterPro" id="IPR050351">
    <property type="entry name" value="BphY/WalK/GraS-like"/>
</dbReference>
<dbReference type="GO" id="GO:0000155">
    <property type="term" value="F:phosphorelay sensor kinase activity"/>
    <property type="evidence" value="ECO:0007669"/>
    <property type="project" value="InterPro"/>
</dbReference>
<dbReference type="SMART" id="SM00388">
    <property type="entry name" value="HisKA"/>
    <property type="match status" value="1"/>
</dbReference>
<dbReference type="CDD" id="cd00082">
    <property type="entry name" value="HisKA"/>
    <property type="match status" value="1"/>
</dbReference>
<dbReference type="OrthoDB" id="9773956at2"/>
<keyword evidence="6" id="KW-0902">Two-component regulatory system</keyword>
<reference evidence="9 10" key="1">
    <citation type="submission" date="2016-10" db="EMBL/GenBank/DDBJ databases">
        <authorList>
            <person name="de Groot N.N."/>
        </authorList>
    </citation>
    <scope>NUCLEOTIDE SEQUENCE [LARGE SCALE GENOMIC DNA]</scope>
    <source>
        <strain evidence="9 10">GAS232</strain>
    </source>
</reference>
<dbReference type="EC" id="2.7.13.3" evidence="2"/>
<dbReference type="InterPro" id="IPR005467">
    <property type="entry name" value="His_kinase_dom"/>
</dbReference>
<evidence type="ECO:0000256" key="2">
    <source>
        <dbReference type="ARBA" id="ARBA00012438"/>
    </source>
</evidence>
<dbReference type="PANTHER" id="PTHR45453:SF1">
    <property type="entry name" value="PHOSPHATE REGULON SENSOR PROTEIN PHOR"/>
    <property type="match status" value="1"/>
</dbReference>
<accession>A0A1G7IUH6</accession>
<dbReference type="InterPro" id="IPR003661">
    <property type="entry name" value="HisK_dim/P_dom"/>
</dbReference>
<dbReference type="InterPro" id="IPR003594">
    <property type="entry name" value="HATPase_dom"/>
</dbReference>
<dbReference type="InterPro" id="IPR004358">
    <property type="entry name" value="Sig_transdc_His_kin-like_C"/>
</dbReference>
<name>A0A1G7IUH6_9BACT</name>
<keyword evidence="5 9" id="KW-0418">Kinase</keyword>
<dbReference type="EMBL" id="LT629690">
    <property type="protein sequence ID" value="SDF16204.1"/>
    <property type="molecule type" value="Genomic_DNA"/>
</dbReference>
<dbReference type="GO" id="GO:0005886">
    <property type="term" value="C:plasma membrane"/>
    <property type="evidence" value="ECO:0007669"/>
    <property type="project" value="TreeGrafter"/>
</dbReference>
<dbReference type="SUPFAM" id="SSF47384">
    <property type="entry name" value="Homodimeric domain of signal transducing histidine kinase"/>
    <property type="match status" value="1"/>
</dbReference>
<evidence type="ECO:0000256" key="5">
    <source>
        <dbReference type="ARBA" id="ARBA00022777"/>
    </source>
</evidence>
<dbReference type="Gene3D" id="3.30.565.10">
    <property type="entry name" value="Histidine kinase-like ATPase, C-terminal domain"/>
    <property type="match status" value="1"/>
</dbReference>
<organism evidence="9 10">
    <name type="scientific">Terriglobus roseus</name>
    <dbReference type="NCBI Taxonomy" id="392734"/>
    <lineage>
        <taxon>Bacteria</taxon>
        <taxon>Pseudomonadati</taxon>
        <taxon>Acidobacteriota</taxon>
        <taxon>Terriglobia</taxon>
        <taxon>Terriglobales</taxon>
        <taxon>Acidobacteriaceae</taxon>
        <taxon>Terriglobus</taxon>
    </lineage>
</organism>
<keyword evidence="3" id="KW-0597">Phosphoprotein</keyword>
<sequence length="320" mass="35196">MNITRRRGTIAFFITLGICLVGLAVALNVGWIILNVTERRVALLVIGILFFAVIIAGLVLNTIFLVREIRRNERQDSFLNAVTHELKTPIASIRLYLDTLQRRPLEESQRQEFYSRIREDNDRLLATVEQILRAGEAGAKGVKRNLRARLPVDLRALAQTCLEETVRRHHLSPDAVQFEDRAVGKQIQVLGDADALRTAILNILDNAVKYSPNGVHITAELGTPRFNTATLRITDQGVGIAAAHIGRIFHRFYRVGGVSLSKVKGTGLGLFIVRSIARQHGGDATAQSHGEGRGVTITLQLPLITTAGLKTEPAPEEATA</sequence>
<proteinExistence type="predicted"/>
<evidence type="ECO:0000256" key="6">
    <source>
        <dbReference type="ARBA" id="ARBA00023012"/>
    </source>
</evidence>
<keyword evidence="7" id="KW-0812">Transmembrane</keyword>
<evidence type="ECO:0000256" key="7">
    <source>
        <dbReference type="SAM" id="Phobius"/>
    </source>
</evidence>
<evidence type="ECO:0000313" key="10">
    <source>
        <dbReference type="Proteomes" id="UP000182427"/>
    </source>
</evidence>
<keyword evidence="7" id="KW-0472">Membrane</keyword>
<dbReference type="RefSeq" id="WP_083344644.1">
    <property type="nucleotide sequence ID" value="NZ_LT629690.1"/>
</dbReference>
<dbReference type="Gene3D" id="1.10.287.130">
    <property type="match status" value="1"/>
</dbReference>
<dbReference type="InterPro" id="IPR036097">
    <property type="entry name" value="HisK_dim/P_sf"/>
</dbReference>